<gene>
    <name evidence="6" type="ORF">EOD42_12540</name>
</gene>
<keyword evidence="3" id="KW-0804">Transcription</keyword>
<protein>
    <submittedName>
        <fullName evidence="6">TetR/AcrR family transcriptional regulator</fullName>
    </submittedName>
</protein>
<dbReference type="PANTHER" id="PTHR30055:SF151">
    <property type="entry name" value="TRANSCRIPTIONAL REGULATORY PROTEIN"/>
    <property type="match status" value="1"/>
</dbReference>
<feature type="DNA-binding region" description="H-T-H motif" evidence="4">
    <location>
        <begin position="31"/>
        <end position="50"/>
    </location>
</feature>
<dbReference type="SUPFAM" id="SSF46689">
    <property type="entry name" value="Homeodomain-like"/>
    <property type="match status" value="1"/>
</dbReference>
<evidence type="ECO:0000256" key="1">
    <source>
        <dbReference type="ARBA" id="ARBA00023015"/>
    </source>
</evidence>
<keyword evidence="2 4" id="KW-0238">DNA-binding</keyword>
<proteinExistence type="predicted"/>
<dbReference type="InterPro" id="IPR036271">
    <property type="entry name" value="Tet_transcr_reg_TetR-rel_C_sf"/>
</dbReference>
<reference evidence="6 7" key="1">
    <citation type="submission" date="2019-01" db="EMBL/GenBank/DDBJ databases">
        <authorList>
            <person name="Chen W.-M."/>
        </authorList>
    </citation>
    <scope>NUCLEOTIDE SEQUENCE [LARGE SCALE GENOMIC DNA]</scope>
    <source>
        <strain evidence="6 7">CCP-6</strain>
    </source>
</reference>
<evidence type="ECO:0000313" key="6">
    <source>
        <dbReference type="EMBL" id="RVT95956.1"/>
    </source>
</evidence>
<sequence length="204" mass="22141">MTAPSTAEATRARIADTAEALFRSMGYQKTAVADIARALGMSPANVYRFFPSKSAINEAICTRLLSGISARIEAEAEGAGTAEQRLNALTHELLKACLEVFFTEKRMHDMVAAAMEEHWSSITQFLDRLVAALRRCVADGMASGEFAPGDPEQMALVLKVSLLAFYHPQLIEDCLNMPEPSPDLAQSLDLTLALLVAGLKRGLR</sequence>
<dbReference type="PROSITE" id="PS50977">
    <property type="entry name" value="HTH_TETR_2"/>
    <property type="match status" value="1"/>
</dbReference>
<dbReference type="PRINTS" id="PR00455">
    <property type="entry name" value="HTHTETR"/>
</dbReference>
<dbReference type="RefSeq" id="WP_127787889.1">
    <property type="nucleotide sequence ID" value="NZ_SACL01000004.1"/>
</dbReference>
<dbReference type="Proteomes" id="UP000282957">
    <property type="component" value="Unassembled WGS sequence"/>
</dbReference>
<dbReference type="EMBL" id="SACL01000004">
    <property type="protein sequence ID" value="RVT95956.1"/>
    <property type="molecule type" value="Genomic_DNA"/>
</dbReference>
<dbReference type="Gene3D" id="1.10.357.10">
    <property type="entry name" value="Tetracycline Repressor, domain 2"/>
    <property type="match status" value="1"/>
</dbReference>
<dbReference type="InterPro" id="IPR050109">
    <property type="entry name" value="HTH-type_TetR-like_transc_reg"/>
</dbReference>
<name>A0A437MEA3_9PROT</name>
<dbReference type="SUPFAM" id="SSF48498">
    <property type="entry name" value="Tetracyclin repressor-like, C-terminal domain"/>
    <property type="match status" value="1"/>
</dbReference>
<accession>A0A437MEA3</accession>
<evidence type="ECO:0000256" key="3">
    <source>
        <dbReference type="ARBA" id="ARBA00023163"/>
    </source>
</evidence>
<dbReference type="GO" id="GO:0003700">
    <property type="term" value="F:DNA-binding transcription factor activity"/>
    <property type="evidence" value="ECO:0007669"/>
    <property type="project" value="TreeGrafter"/>
</dbReference>
<evidence type="ECO:0000256" key="4">
    <source>
        <dbReference type="PROSITE-ProRule" id="PRU00335"/>
    </source>
</evidence>
<dbReference type="Pfam" id="PF17935">
    <property type="entry name" value="TetR_C_27"/>
    <property type="match status" value="1"/>
</dbReference>
<dbReference type="AlphaFoldDB" id="A0A437MEA3"/>
<dbReference type="PANTHER" id="PTHR30055">
    <property type="entry name" value="HTH-TYPE TRANSCRIPTIONAL REGULATOR RUTR"/>
    <property type="match status" value="1"/>
</dbReference>
<dbReference type="InterPro" id="IPR041478">
    <property type="entry name" value="TetR_C_27"/>
</dbReference>
<feature type="domain" description="HTH tetR-type" evidence="5">
    <location>
        <begin position="8"/>
        <end position="68"/>
    </location>
</feature>
<dbReference type="Pfam" id="PF00440">
    <property type="entry name" value="TetR_N"/>
    <property type="match status" value="1"/>
</dbReference>
<dbReference type="InterPro" id="IPR009057">
    <property type="entry name" value="Homeodomain-like_sf"/>
</dbReference>
<comment type="caution">
    <text evidence="6">The sequence shown here is derived from an EMBL/GenBank/DDBJ whole genome shotgun (WGS) entry which is preliminary data.</text>
</comment>
<keyword evidence="1" id="KW-0805">Transcription regulation</keyword>
<evidence type="ECO:0000313" key="7">
    <source>
        <dbReference type="Proteomes" id="UP000282957"/>
    </source>
</evidence>
<keyword evidence="7" id="KW-1185">Reference proteome</keyword>
<dbReference type="OrthoDB" id="9802802at2"/>
<dbReference type="InterPro" id="IPR001647">
    <property type="entry name" value="HTH_TetR"/>
</dbReference>
<evidence type="ECO:0000259" key="5">
    <source>
        <dbReference type="PROSITE" id="PS50977"/>
    </source>
</evidence>
<organism evidence="6 7">
    <name type="scientific">Rhodovarius crocodyli</name>
    <dbReference type="NCBI Taxonomy" id="1979269"/>
    <lineage>
        <taxon>Bacteria</taxon>
        <taxon>Pseudomonadati</taxon>
        <taxon>Pseudomonadota</taxon>
        <taxon>Alphaproteobacteria</taxon>
        <taxon>Acetobacterales</taxon>
        <taxon>Roseomonadaceae</taxon>
        <taxon>Rhodovarius</taxon>
    </lineage>
</organism>
<dbReference type="GO" id="GO:0000976">
    <property type="term" value="F:transcription cis-regulatory region binding"/>
    <property type="evidence" value="ECO:0007669"/>
    <property type="project" value="TreeGrafter"/>
</dbReference>
<evidence type="ECO:0000256" key="2">
    <source>
        <dbReference type="ARBA" id="ARBA00023125"/>
    </source>
</evidence>